<dbReference type="PANTHER" id="PTHR30627">
    <property type="entry name" value="PEPTIDOGLYCAN D,D-TRANSPEPTIDASE"/>
    <property type="match status" value="1"/>
</dbReference>
<dbReference type="Gene3D" id="3.40.710.10">
    <property type="entry name" value="DD-peptidase/beta-lactamase superfamily"/>
    <property type="match status" value="1"/>
</dbReference>
<keyword evidence="1" id="KW-1133">Transmembrane helix</keyword>
<accession>A0A223APZ6</accession>
<organism evidence="3 4">
    <name type="scientific">Mogibacterium pumilum</name>
    <dbReference type="NCBI Taxonomy" id="86332"/>
    <lineage>
        <taxon>Bacteria</taxon>
        <taxon>Bacillati</taxon>
        <taxon>Bacillota</taxon>
        <taxon>Clostridia</taxon>
        <taxon>Peptostreptococcales</taxon>
        <taxon>Anaerovoracaceae</taxon>
        <taxon>Mogibacterium</taxon>
    </lineage>
</organism>
<evidence type="ECO:0000313" key="3">
    <source>
        <dbReference type="EMBL" id="ASS37029.1"/>
    </source>
</evidence>
<keyword evidence="4" id="KW-1185">Reference proteome</keyword>
<dbReference type="SUPFAM" id="SSF56601">
    <property type="entry name" value="beta-lactamase/transpeptidase-like"/>
    <property type="match status" value="1"/>
</dbReference>
<evidence type="ECO:0000313" key="4">
    <source>
        <dbReference type="Proteomes" id="UP000214689"/>
    </source>
</evidence>
<dbReference type="Gene3D" id="3.90.1310.10">
    <property type="entry name" value="Penicillin-binding protein 2a (Domain 2)"/>
    <property type="match status" value="1"/>
</dbReference>
<protein>
    <recommendedName>
        <fullName evidence="2">Penicillin-binding protein transpeptidase domain-containing protein</fullName>
    </recommendedName>
</protein>
<dbReference type="AlphaFoldDB" id="A0A223APZ6"/>
<dbReference type="EMBL" id="CP016199">
    <property type="protein sequence ID" value="ASS37029.1"/>
    <property type="molecule type" value="Genomic_DNA"/>
</dbReference>
<dbReference type="GO" id="GO:0005886">
    <property type="term" value="C:plasma membrane"/>
    <property type="evidence" value="ECO:0007669"/>
    <property type="project" value="TreeGrafter"/>
</dbReference>
<dbReference type="InterPro" id="IPR012338">
    <property type="entry name" value="Beta-lactam/transpept-like"/>
</dbReference>
<dbReference type="GO" id="GO:0071972">
    <property type="term" value="F:peptidoglycan L,D-transpeptidase activity"/>
    <property type="evidence" value="ECO:0007669"/>
    <property type="project" value="TreeGrafter"/>
</dbReference>
<keyword evidence="1" id="KW-0472">Membrane</keyword>
<evidence type="ECO:0000259" key="2">
    <source>
        <dbReference type="Pfam" id="PF00905"/>
    </source>
</evidence>
<feature type="transmembrane region" description="Helical" evidence="1">
    <location>
        <begin position="12"/>
        <end position="30"/>
    </location>
</feature>
<evidence type="ECO:0000256" key="1">
    <source>
        <dbReference type="SAM" id="Phobius"/>
    </source>
</evidence>
<dbReference type="GO" id="GO:0071555">
    <property type="term" value="P:cell wall organization"/>
    <property type="evidence" value="ECO:0007669"/>
    <property type="project" value="TreeGrafter"/>
</dbReference>
<dbReference type="InterPro" id="IPR050515">
    <property type="entry name" value="Beta-lactam/transpept"/>
</dbReference>
<dbReference type="GO" id="GO:0008658">
    <property type="term" value="F:penicillin binding"/>
    <property type="evidence" value="ECO:0007669"/>
    <property type="project" value="InterPro"/>
</dbReference>
<dbReference type="Pfam" id="PF00905">
    <property type="entry name" value="Transpeptidase"/>
    <property type="match status" value="1"/>
</dbReference>
<sequence>MRKLERRANICLLLAASLFIGILIFTWRFVTKGQDWASFYGNRQIYTNGEINRGTIYDRNGVMLLNCTKDGLVYPSDASLRRATVHAVGDPKGNIATGAINVFRPQLIGYDLLNGTYDTTKDGSKINLTIDSKANLAAYKALGNRQGMVAVYNYKTGEIMAMVCTPTVDPQGTLPTNSNSSEYFNTFLSGRLTPGSTFKTVTAAAAIDNVDDIDSFEFNCSGVTYVNGSPIKCTQAHGHVDFEMALAKSCNGAFGEITRKVGASTMRDYVKKVGLTNSLDINGIKTAKGTFNFPKDDPVKLSWAGIGQAEDLVNPASMMVYIGAIANDGKAINPYIIGSSNFLKKVTGGDSLGKYLSSGTAEKMKNMMKNDVKVTYGESNFRGLDIYAKSGTAETGSGTPDAWFVGFIDDANHPYAFVAWVRNGGTGYKVAGPVAYKTLLALVENN</sequence>
<reference evidence="4" key="1">
    <citation type="submission" date="2016-05" db="EMBL/GenBank/DDBJ databases">
        <authorList>
            <person name="Holder M.E."/>
            <person name="Ajami N.J."/>
            <person name="Petrosino J.F."/>
        </authorList>
    </citation>
    <scope>NUCLEOTIDE SEQUENCE [LARGE SCALE GENOMIC DNA]</scope>
    <source>
        <strain evidence="4">ATCC 700696</strain>
    </source>
</reference>
<gene>
    <name evidence="3" type="ORF">AXF17_00050</name>
</gene>
<dbReference type="OrthoDB" id="9804124at2"/>
<proteinExistence type="predicted"/>
<dbReference type="Proteomes" id="UP000214689">
    <property type="component" value="Chromosome"/>
</dbReference>
<dbReference type="InterPro" id="IPR001460">
    <property type="entry name" value="PCN-bd_Tpept"/>
</dbReference>
<dbReference type="PANTHER" id="PTHR30627:SF24">
    <property type="entry name" value="PENICILLIN-BINDING PROTEIN 4B"/>
    <property type="match status" value="1"/>
</dbReference>
<name>A0A223APZ6_9FIRM</name>
<keyword evidence="1" id="KW-0812">Transmembrane</keyword>
<dbReference type="RefSeq" id="WP_094233244.1">
    <property type="nucleotide sequence ID" value="NZ_CP016199.1"/>
</dbReference>
<feature type="domain" description="Penicillin-binding protein transpeptidase" evidence="2">
    <location>
        <begin position="147"/>
        <end position="438"/>
    </location>
</feature>